<dbReference type="RefSeq" id="WP_209457890.1">
    <property type="nucleotide sequence ID" value="NZ_JAGGKC010000001.1"/>
</dbReference>
<evidence type="ECO:0000313" key="3">
    <source>
        <dbReference type="EMBL" id="MBP1917643.1"/>
    </source>
</evidence>
<protein>
    <submittedName>
        <fullName evidence="3">4-amino-4-deoxychorismate lyase</fullName>
        <ecNumber evidence="3">4.1.3.38</ecNumber>
    </submittedName>
</protein>
<comment type="similarity">
    <text evidence="2">Belongs to the class-IV pyridoxal-phosphate-dependent aminotransferase family.</text>
</comment>
<organism evidence="3 4">
    <name type="scientific">Youngiibacter multivorans</name>
    <dbReference type="NCBI Taxonomy" id="937251"/>
    <lineage>
        <taxon>Bacteria</taxon>
        <taxon>Bacillati</taxon>
        <taxon>Bacillota</taxon>
        <taxon>Clostridia</taxon>
        <taxon>Eubacteriales</taxon>
        <taxon>Clostridiaceae</taxon>
        <taxon>Youngiibacter</taxon>
    </lineage>
</organism>
<dbReference type="Pfam" id="PF01063">
    <property type="entry name" value="Aminotran_4"/>
    <property type="match status" value="1"/>
</dbReference>
<keyword evidence="4" id="KW-1185">Reference proteome</keyword>
<dbReference type="InterPro" id="IPR043131">
    <property type="entry name" value="BCAT-like_N"/>
</dbReference>
<dbReference type="EMBL" id="JAGGKC010000001">
    <property type="protein sequence ID" value="MBP1917643.1"/>
    <property type="molecule type" value="Genomic_DNA"/>
</dbReference>
<dbReference type="GO" id="GO:0008696">
    <property type="term" value="F:4-amino-4-deoxychorismate lyase activity"/>
    <property type="evidence" value="ECO:0007669"/>
    <property type="project" value="UniProtKB-EC"/>
</dbReference>
<dbReference type="PANTHER" id="PTHR42743:SF11">
    <property type="entry name" value="AMINODEOXYCHORISMATE LYASE"/>
    <property type="match status" value="1"/>
</dbReference>
<dbReference type="EC" id="4.1.3.38" evidence="3"/>
<proteinExistence type="inferred from homology"/>
<reference evidence="3 4" key="1">
    <citation type="submission" date="2021-03" db="EMBL/GenBank/DDBJ databases">
        <title>Genomic Encyclopedia of Type Strains, Phase IV (KMG-IV): sequencing the most valuable type-strain genomes for metagenomic binning, comparative biology and taxonomic classification.</title>
        <authorList>
            <person name="Goeker M."/>
        </authorList>
    </citation>
    <scope>NUCLEOTIDE SEQUENCE [LARGE SCALE GENOMIC DNA]</scope>
    <source>
        <strain evidence="3 4">DSM 6139</strain>
    </source>
</reference>
<name>A0ABS4FZB2_9CLOT</name>
<dbReference type="InterPro" id="IPR036038">
    <property type="entry name" value="Aminotransferase-like"/>
</dbReference>
<dbReference type="SUPFAM" id="SSF56752">
    <property type="entry name" value="D-aminoacid aminotransferase-like PLP-dependent enzymes"/>
    <property type="match status" value="1"/>
</dbReference>
<comment type="cofactor">
    <cofactor evidence="1">
        <name>pyridoxal 5'-phosphate</name>
        <dbReference type="ChEBI" id="CHEBI:597326"/>
    </cofactor>
</comment>
<accession>A0ABS4FZB2</accession>
<keyword evidence="3" id="KW-0456">Lyase</keyword>
<dbReference type="InterPro" id="IPR043132">
    <property type="entry name" value="BCAT-like_C"/>
</dbReference>
<dbReference type="PANTHER" id="PTHR42743">
    <property type="entry name" value="AMINO-ACID AMINOTRANSFERASE"/>
    <property type="match status" value="1"/>
</dbReference>
<dbReference type="Proteomes" id="UP001519271">
    <property type="component" value="Unassembled WGS sequence"/>
</dbReference>
<evidence type="ECO:0000313" key="4">
    <source>
        <dbReference type="Proteomes" id="UP001519271"/>
    </source>
</evidence>
<evidence type="ECO:0000256" key="2">
    <source>
        <dbReference type="ARBA" id="ARBA00009320"/>
    </source>
</evidence>
<evidence type="ECO:0000256" key="1">
    <source>
        <dbReference type="ARBA" id="ARBA00001933"/>
    </source>
</evidence>
<dbReference type="Gene3D" id="3.30.470.10">
    <property type="match status" value="1"/>
</dbReference>
<comment type="caution">
    <text evidence="3">The sequence shown here is derived from an EMBL/GenBank/DDBJ whole genome shotgun (WGS) entry which is preliminary data.</text>
</comment>
<dbReference type="Gene3D" id="3.20.10.10">
    <property type="entry name" value="D-amino Acid Aminotransferase, subunit A, domain 2"/>
    <property type="match status" value="1"/>
</dbReference>
<sequence>MILLNGKPENSEIINLDSGFCFGRGLFETMLVKDQPLFLQQHLDRINKSLKTIGIDKSISKVEVLDAAQRLQCTNSVLKLMVTEKNTLFTTRSSRYTEGHYTNGFSAAISSVRRNETSPLVYLKSLNYLDNILEHEKFLGSGFDEVLFLNTQGFLAEGSFSNIFFIKGSKVFSPSLDCGLLDGIVRRFVIDHFTVIEGRFTEADLMSADSAFLTNSIMGIMKLKSLNDTLYYESTIIREVQDAYERECLHQANSFT</sequence>
<gene>
    <name evidence="3" type="ORF">J2Z34_000106</name>
</gene>
<dbReference type="InterPro" id="IPR001544">
    <property type="entry name" value="Aminotrans_IV"/>
</dbReference>
<dbReference type="InterPro" id="IPR050571">
    <property type="entry name" value="Class-IV_PLP-Dep_Aminotrnsfr"/>
</dbReference>